<keyword evidence="4" id="KW-1185">Reference proteome</keyword>
<proteinExistence type="predicted"/>
<feature type="transmembrane region" description="Helical" evidence="1">
    <location>
        <begin position="321"/>
        <end position="345"/>
    </location>
</feature>
<dbReference type="InterPro" id="IPR036179">
    <property type="entry name" value="Ig-like_dom_sf"/>
</dbReference>
<evidence type="ECO:0000259" key="2">
    <source>
        <dbReference type="PROSITE" id="PS50835"/>
    </source>
</evidence>
<feature type="domain" description="Ig-like" evidence="2">
    <location>
        <begin position="131"/>
        <end position="304"/>
    </location>
</feature>
<dbReference type="Proteomes" id="UP001497497">
    <property type="component" value="Unassembled WGS sequence"/>
</dbReference>
<sequence>MPLQTTTKSVPFHFTINISVKARELNCSTIITKDEITVQCLSSRMYPNGDCVFDTDLIIGKYNTSNSTINEATKMNVNHSMKNCSLSIPVTNSTDGLITVNVTVYPNVTGHANDSKIYGTKKSTFLNLEKPSVSIQNCPETVQEGINITCCCERADSSQVDVDIYWYKNTPQNIVSNGSISFIGNRNMKEMHYCQSKDIFGRTSNPVLYQPNITFPQIIKHFSVKEDVNKTIFIKRFTNMTLFCEADKEDNQFIQIIKDGKILASAFNNTIEWRIPSTSCDDTGVYQCSVSRYREWTHDSLTVNVCEMPHPAGSDDKHVDIIIRVSIVEAVLLVMSWIVVALLCVKLRRYTNAKGNMSANENVELKQIRENDDGYLIPIDLTNINIGEHVRGDYDSLEPYHGYETISGVVS</sequence>
<dbReference type="InterPro" id="IPR007110">
    <property type="entry name" value="Ig-like_dom"/>
</dbReference>
<keyword evidence="1" id="KW-1133">Transmembrane helix</keyword>
<keyword evidence="1" id="KW-0472">Membrane</keyword>
<dbReference type="AlphaFoldDB" id="A0AAV2HTA7"/>
<evidence type="ECO:0000313" key="3">
    <source>
        <dbReference type="EMBL" id="CAL1535341.1"/>
    </source>
</evidence>
<dbReference type="SUPFAM" id="SSF48726">
    <property type="entry name" value="Immunoglobulin"/>
    <property type="match status" value="2"/>
</dbReference>
<comment type="caution">
    <text evidence="3">The sequence shown here is derived from an EMBL/GenBank/DDBJ whole genome shotgun (WGS) entry which is preliminary data.</text>
</comment>
<reference evidence="3 4" key="1">
    <citation type="submission" date="2024-04" db="EMBL/GenBank/DDBJ databases">
        <authorList>
            <consortium name="Genoscope - CEA"/>
            <person name="William W."/>
        </authorList>
    </citation>
    <scope>NUCLEOTIDE SEQUENCE [LARGE SCALE GENOMIC DNA]</scope>
</reference>
<protein>
    <recommendedName>
        <fullName evidence="2">Ig-like domain-containing protein</fullName>
    </recommendedName>
</protein>
<dbReference type="EMBL" id="CAXITT010000198">
    <property type="protein sequence ID" value="CAL1535341.1"/>
    <property type="molecule type" value="Genomic_DNA"/>
</dbReference>
<evidence type="ECO:0000313" key="4">
    <source>
        <dbReference type="Proteomes" id="UP001497497"/>
    </source>
</evidence>
<name>A0AAV2HTA7_LYMST</name>
<dbReference type="Gene3D" id="2.60.40.10">
    <property type="entry name" value="Immunoglobulins"/>
    <property type="match status" value="1"/>
</dbReference>
<gene>
    <name evidence="3" type="ORF">GSLYS_00009301001</name>
</gene>
<organism evidence="3 4">
    <name type="scientific">Lymnaea stagnalis</name>
    <name type="common">Great pond snail</name>
    <name type="synonym">Helix stagnalis</name>
    <dbReference type="NCBI Taxonomy" id="6523"/>
    <lineage>
        <taxon>Eukaryota</taxon>
        <taxon>Metazoa</taxon>
        <taxon>Spiralia</taxon>
        <taxon>Lophotrochozoa</taxon>
        <taxon>Mollusca</taxon>
        <taxon>Gastropoda</taxon>
        <taxon>Heterobranchia</taxon>
        <taxon>Euthyneura</taxon>
        <taxon>Panpulmonata</taxon>
        <taxon>Hygrophila</taxon>
        <taxon>Lymnaeoidea</taxon>
        <taxon>Lymnaeidae</taxon>
        <taxon>Lymnaea</taxon>
    </lineage>
</organism>
<dbReference type="PROSITE" id="PS50835">
    <property type="entry name" value="IG_LIKE"/>
    <property type="match status" value="1"/>
</dbReference>
<keyword evidence="1" id="KW-0812">Transmembrane</keyword>
<accession>A0AAV2HTA7</accession>
<dbReference type="InterPro" id="IPR013783">
    <property type="entry name" value="Ig-like_fold"/>
</dbReference>
<evidence type="ECO:0000256" key="1">
    <source>
        <dbReference type="SAM" id="Phobius"/>
    </source>
</evidence>